<gene>
    <name evidence="1" type="ORF">SAY87_014717</name>
</gene>
<sequence>MPQFCSEKFGILTTTNYKGTFSMDAADSMENCKNAWLPSKKNASFWSFEGAWNGNSDWQFSFEGASSMSLDDA</sequence>
<protein>
    <submittedName>
        <fullName evidence="1">Uncharacterized protein</fullName>
    </submittedName>
</protein>
<evidence type="ECO:0000313" key="2">
    <source>
        <dbReference type="Proteomes" id="UP001345219"/>
    </source>
</evidence>
<evidence type="ECO:0000313" key="1">
    <source>
        <dbReference type="EMBL" id="KAK4748131.1"/>
    </source>
</evidence>
<accession>A0AAN7JDJ1</accession>
<name>A0AAN7JDJ1_9MYRT</name>
<dbReference type="AlphaFoldDB" id="A0AAN7JDJ1"/>
<dbReference type="EMBL" id="JAXIOK010000019">
    <property type="protein sequence ID" value="KAK4748131.1"/>
    <property type="molecule type" value="Genomic_DNA"/>
</dbReference>
<organism evidence="1 2">
    <name type="scientific">Trapa incisa</name>
    <dbReference type="NCBI Taxonomy" id="236973"/>
    <lineage>
        <taxon>Eukaryota</taxon>
        <taxon>Viridiplantae</taxon>
        <taxon>Streptophyta</taxon>
        <taxon>Embryophyta</taxon>
        <taxon>Tracheophyta</taxon>
        <taxon>Spermatophyta</taxon>
        <taxon>Magnoliopsida</taxon>
        <taxon>eudicotyledons</taxon>
        <taxon>Gunneridae</taxon>
        <taxon>Pentapetalae</taxon>
        <taxon>rosids</taxon>
        <taxon>malvids</taxon>
        <taxon>Myrtales</taxon>
        <taxon>Lythraceae</taxon>
        <taxon>Trapa</taxon>
    </lineage>
</organism>
<proteinExistence type="predicted"/>
<keyword evidence="2" id="KW-1185">Reference proteome</keyword>
<comment type="caution">
    <text evidence="1">The sequence shown here is derived from an EMBL/GenBank/DDBJ whole genome shotgun (WGS) entry which is preliminary data.</text>
</comment>
<dbReference type="Proteomes" id="UP001345219">
    <property type="component" value="Chromosome 12"/>
</dbReference>
<reference evidence="1 2" key="1">
    <citation type="journal article" date="2023" name="Hortic Res">
        <title>Pangenome of water caltrop reveals structural variations and asymmetric subgenome divergence after allopolyploidization.</title>
        <authorList>
            <person name="Zhang X."/>
            <person name="Chen Y."/>
            <person name="Wang L."/>
            <person name="Yuan Y."/>
            <person name="Fang M."/>
            <person name="Shi L."/>
            <person name="Lu R."/>
            <person name="Comes H.P."/>
            <person name="Ma Y."/>
            <person name="Chen Y."/>
            <person name="Huang G."/>
            <person name="Zhou Y."/>
            <person name="Zheng Z."/>
            <person name="Qiu Y."/>
        </authorList>
    </citation>
    <scope>NUCLEOTIDE SEQUENCE [LARGE SCALE GENOMIC DNA]</scope>
    <source>
        <tissue evidence="1">Roots</tissue>
    </source>
</reference>